<gene>
    <name evidence="3" type="ORF">GON04_24050</name>
</gene>
<dbReference type="InterPro" id="IPR006311">
    <property type="entry name" value="TAT_signal"/>
</dbReference>
<evidence type="ECO:0000313" key="4">
    <source>
        <dbReference type="Proteomes" id="UP000469385"/>
    </source>
</evidence>
<evidence type="ECO:0000313" key="3">
    <source>
        <dbReference type="EMBL" id="MVQ32549.1"/>
    </source>
</evidence>
<dbReference type="PANTHER" id="PTHR42928">
    <property type="entry name" value="TRICARBOXYLATE-BINDING PROTEIN"/>
    <property type="match status" value="1"/>
</dbReference>
<dbReference type="EMBL" id="WSEL01000009">
    <property type="protein sequence ID" value="MVQ32549.1"/>
    <property type="molecule type" value="Genomic_DNA"/>
</dbReference>
<dbReference type="PIRSF" id="PIRSF017082">
    <property type="entry name" value="YflP"/>
    <property type="match status" value="1"/>
</dbReference>
<keyword evidence="4" id="KW-1185">Reference proteome</keyword>
<organism evidence="3 4">
    <name type="scientific">Ramlibacter pinisoli</name>
    <dbReference type="NCBI Taxonomy" id="2682844"/>
    <lineage>
        <taxon>Bacteria</taxon>
        <taxon>Pseudomonadati</taxon>
        <taxon>Pseudomonadota</taxon>
        <taxon>Betaproteobacteria</taxon>
        <taxon>Burkholderiales</taxon>
        <taxon>Comamonadaceae</taxon>
        <taxon>Ramlibacter</taxon>
    </lineage>
</organism>
<dbReference type="SUPFAM" id="SSF53850">
    <property type="entry name" value="Periplasmic binding protein-like II"/>
    <property type="match status" value="1"/>
</dbReference>
<evidence type="ECO:0000256" key="2">
    <source>
        <dbReference type="SAM" id="SignalP"/>
    </source>
</evidence>
<dbReference type="RefSeq" id="WP_157400491.1">
    <property type="nucleotide sequence ID" value="NZ_WSEL01000009.1"/>
</dbReference>
<comment type="similarity">
    <text evidence="1">Belongs to the UPF0065 (bug) family.</text>
</comment>
<keyword evidence="2" id="KW-0732">Signal</keyword>
<proteinExistence type="inferred from homology"/>
<evidence type="ECO:0000256" key="1">
    <source>
        <dbReference type="ARBA" id="ARBA00006987"/>
    </source>
</evidence>
<feature type="signal peptide" evidence="2">
    <location>
        <begin position="1"/>
        <end position="27"/>
    </location>
</feature>
<dbReference type="PANTHER" id="PTHR42928:SF5">
    <property type="entry name" value="BLR1237 PROTEIN"/>
    <property type="match status" value="1"/>
</dbReference>
<dbReference type="Gene3D" id="3.40.190.150">
    <property type="entry name" value="Bordetella uptake gene, domain 1"/>
    <property type="match status" value="1"/>
</dbReference>
<protein>
    <submittedName>
        <fullName evidence="3">Tripartite tricarboxylate transporter substrate binding protein</fullName>
    </submittedName>
</protein>
<feature type="chain" id="PRO_5026885735" evidence="2">
    <location>
        <begin position="28"/>
        <end position="327"/>
    </location>
</feature>
<reference evidence="3 4" key="1">
    <citation type="submission" date="2019-12" db="EMBL/GenBank/DDBJ databases">
        <authorList>
            <person name="Huq M.A."/>
        </authorList>
    </citation>
    <scope>NUCLEOTIDE SEQUENCE [LARGE SCALE GENOMIC DNA]</scope>
    <source>
        <strain evidence="3 4">MAH-25</strain>
    </source>
</reference>
<dbReference type="InterPro" id="IPR005064">
    <property type="entry name" value="BUG"/>
</dbReference>
<accession>A0A6N8IZT6</accession>
<dbReference type="Gene3D" id="3.40.190.10">
    <property type="entry name" value="Periplasmic binding protein-like II"/>
    <property type="match status" value="1"/>
</dbReference>
<sequence>MNRRSILQAAACLSAAGALGFPGIAVAKSYATRTAKIIVAGPPGGSSDLMARLIAAELGPLLGQSVIVDNRPGAGGVIGTRAVVDAAPDGHTLLLGHVATNAIVPALYSPKPFDAVADFEPISPVGSAPDLLVVSARSPARSLQELLELGRKGEELTYGSPGIGLPQHFFGFMLAKESGVRMRHVPYRGSAPALMDVLGGQISMMFVTSGAAAPYVRSGQVRPLAAATDARSPFFPQVPSMRELGFPSAAQRTWFGIFAPARTPRTIADELNAAIGTIIARPDVRAKFEGIYIEPDAPQSREAYRAYVQAEAGKWADIVKKSGITPE</sequence>
<dbReference type="Proteomes" id="UP000469385">
    <property type="component" value="Unassembled WGS sequence"/>
</dbReference>
<comment type="caution">
    <text evidence="3">The sequence shown here is derived from an EMBL/GenBank/DDBJ whole genome shotgun (WGS) entry which is preliminary data.</text>
</comment>
<name>A0A6N8IZT6_9BURK</name>
<dbReference type="Pfam" id="PF03401">
    <property type="entry name" value="TctC"/>
    <property type="match status" value="1"/>
</dbReference>
<dbReference type="PROSITE" id="PS51318">
    <property type="entry name" value="TAT"/>
    <property type="match status" value="1"/>
</dbReference>
<dbReference type="AlphaFoldDB" id="A0A6N8IZT6"/>
<dbReference type="CDD" id="cd13578">
    <property type="entry name" value="PBP2_Bug27"/>
    <property type="match status" value="1"/>
</dbReference>
<dbReference type="InterPro" id="IPR042100">
    <property type="entry name" value="Bug_dom1"/>
</dbReference>